<evidence type="ECO:0000313" key="2">
    <source>
        <dbReference type="EMBL" id="KAF4686994.1"/>
    </source>
</evidence>
<reference evidence="2 3" key="1">
    <citation type="submission" date="2020-04" db="EMBL/GenBank/DDBJ databases">
        <title>Perkinsus olseni comparative genomics.</title>
        <authorList>
            <person name="Bogema D.R."/>
        </authorList>
    </citation>
    <scope>NUCLEOTIDE SEQUENCE [LARGE SCALE GENOMIC DNA]</scope>
    <source>
        <strain evidence="2">00978-12</strain>
    </source>
</reference>
<dbReference type="AlphaFoldDB" id="A0A7J6NT08"/>
<dbReference type="EMBL" id="JABANP010000200">
    <property type="protein sequence ID" value="KAF4686994.1"/>
    <property type="molecule type" value="Genomic_DNA"/>
</dbReference>
<name>A0A7J6NT08_PEROL</name>
<evidence type="ECO:0000313" key="3">
    <source>
        <dbReference type="Proteomes" id="UP000541610"/>
    </source>
</evidence>
<gene>
    <name evidence="2" type="ORF">FOZ60_004614</name>
</gene>
<protein>
    <submittedName>
        <fullName evidence="2">Uncharacterized protein</fullName>
    </submittedName>
</protein>
<dbReference type="Proteomes" id="UP000541610">
    <property type="component" value="Unassembled WGS sequence"/>
</dbReference>
<organism evidence="2 3">
    <name type="scientific">Perkinsus olseni</name>
    <name type="common">Perkinsus atlanticus</name>
    <dbReference type="NCBI Taxonomy" id="32597"/>
    <lineage>
        <taxon>Eukaryota</taxon>
        <taxon>Sar</taxon>
        <taxon>Alveolata</taxon>
        <taxon>Perkinsozoa</taxon>
        <taxon>Perkinsea</taxon>
        <taxon>Perkinsida</taxon>
        <taxon>Perkinsidae</taxon>
        <taxon>Perkinsus</taxon>
    </lineage>
</organism>
<comment type="caution">
    <text evidence="2">The sequence shown here is derived from an EMBL/GenBank/DDBJ whole genome shotgun (WGS) entry which is preliminary data.</text>
</comment>
<proteinExistence type="predicted"/>
<evidence type="ECO:0000256" key="1">
    <source>
        <dbReference type="SAM" id="MobiDB-lite"/>
    </source>
</evidence>
<feature type="compositionally biased region" description="Basic and acidic residues" evidence="1">
    <location>
        <begin position="232"/>
        <end position="244"/>
    </location>
</feature>
<feature type="region of interest" description="Disordered" evidence="1">
    <location>
        <begin position="207"/>
        <end position="244"/>
    </location>
</feature>
<sequence length="244" mass="27261">MGVERKCKCISTAFGVVPRGSNIRSQGDSFLELSKHMRSYAHSGHSVLISGGDVGRSQSQSHEDLFITHAEQSLTSTTHDHSMRVGTAIWQGPLQFKRTIFSYIWSRDDVTLLSKIDSGLWHLFTTELPPRELLCVRLHPRRAAVFSEPDPRMLGSSGAVFERGLQPNQVSGTAPGDERQRLADKRSGLDSQLLQLKQVAASLSEKTVEATEDVTSGRLLHSQSTQHSRNAKLSEKWRESWQLR</sequence>
<accession>A0A7J6NT08</accession>